<dbReference type="Proteomes" id="UP000586454">
    <property type="component" value="Unassembled WGS sequence"/>
</dbReference>
<evidence type="ECO:0000259" key="3">
    <source>
        <dbReference type="Pfam" id="PF11761"/>
    </source>
</evidence>
<dbReference type="PANTHER" id="PTHR37477">
    <property type="entry name" value="COBALT-PRECORRIN-5A HYDROLASE"/>
    <property type="match status" value="1"/>
</dbReference>
<gene>
    <name evidence="4" type="ORF">PEPNEM18_00523</name>
</gene>
<dbReference type="InterPro" id="IPR002750">
    <property type="entry name" value="CobE/GbiG_C"/>
</dbReference>
<dbReference type="Pfam" id="PF11760">
    <property type="entry name" value="CbiG_N"/>
    <property type="match status" value="1"/>
</dbReference>
<dbReference type="InterPro" id="IPR021744">
    <property type="entry name" value="CbiG_N"/>
</dbReference>
<dbReference type="InterPro" id="IPR052553">
    <property type="entry name" value="CbiG_hydrolase"/>
</dbReference>
<dbReference type="InterPro" id="IPR036518">
    <property type="entry name" value="CobE/GbiG_C_sf"/>
</dbReference>
<sequence>MAARYFSAFDLYGKSFGNNISKEKFKGIFRKYDRIVFIGAMGIAVRYLAPVLRDKREDPAVAVIDPTGRYVISVLSGHLGGANDFTVELAKKIGAVPVITTASDHLGYTSIDLFAKENHYVIADMKKMKEVAAAMVAGEPVYFYSEKKPRPDYPHLVEAKSAEEAETKKGVVVSYDARELTQGLQLIPKVLHLGIGSKKGTKVEDLTALVEKTFVENGWDMRAISTAHTIDIKRNEESIKSFCENLKIPLKDYDANTLSEKEDRCGGSDFVKKTVGVKSVSCPAALMGGDNLLVEKVSSSGLTLSVTEEKD</sequence>
<feature type="domain" description="Cobalamin biosynthesis central region" evidence="3">
    <location>
        <begin position="110"/>
        <end position="188"/>
    </location>
</feature>
<dbReference type="EMBL" id="CAIJCS010000014">
    <property type="protein sequence ID" value="CAC9925383.1"/>
    <property type="molecule type" value="Genomic_DNA"/>
</dbReference>
<evidence type="ECO:0000259" key="2">
    <source>
        <dbReference type="Pfam" id="PF11760"/>
    </source>
</evidence>
<dbReference type="GO" id="GO:0009236">
    <property type="term" value="P:cobalamin biosynthetic process"/>
    <property type="evidence" value="ECO:0007669"/>
    <property type="project" value="InterPro"/>
</dbReference>
<protein>
    <submittedName>
        <fullName evidence="4">CbiG protein</fullName>
    </submittedName>
</protein>
<dbReference type="InterPro" id="IPR021745">
    <property type="entry name" value="CbiG_mid"/>
</dbReference>
<evidence type="ECO:0000313" key="5">
    <source>
        <dbReference type="Proteomes" id="UP000586454"/>
    </source>
</evidence>
<feature type="domain" description="CobE/GbiG C-terminal" evidence="1">
    <location>
        <begin position="191"/>
        <end position="306"/>
    </location>
</feature>
<proteinExistence type="predicted"/>
<organism evidence="4 5">
    <name type="scientific">Aedoeadaptatus nemausensis</name>
    <dbReference type="NCBI Taxonomy" id="2582829"/>
    <lineage>
        <taxon>Bacteria</taxon>
        <taxon>Bacillati</taxon>
        <taxon>Bacillota</taxon>
        <taxon>Tissierellia</taxon>
        <taxon>Tissierellales</taxon>
        <taxon>Peptoniphilaceae</taxon>
        <taxon>Aedoeadaptatus</taxon>
    </lineage>
</organism>
<dbReference type="Pfam" id="PF11761">
    <property type="entry name" value="CbiG_mid"/>
    <property type="match status" value="1"/>
</dbReference>
<feature type="domain" description="Cobalamin synthesis G N-terminal" evidence="2">
    <location>
        <begin position="25"/>
        <end position="104"/>
    </location>
</feature>
<name>A0A6V6Y065_9FIRM</name>
<comment type="caution">
    <text evidence="4">The sequence shown here is derived from an EMBL/GenBank/DDBJ whole genome shotgun (WGS) entry which is preliminary data.</text>
</comment>
<dbReference type="Gene3D" id="3.40.50.11220">
    <property type="match status" value="1"/>
</dbReference>
<accession>A0A6V6Y065</accession>
<evidence type="ECO:0000313" key="4">
    <source>
        <dbReference type="EMBL" id="CAC9925383.1"/>
    </source>
</evidence>
<dbReference type="SUPFAM" id="SSF159664">
    <property type="entry name" value="CobE/GbiG C-terminal domain-like"/>
    <property type="match status" value="1"/>
</dbReference>
<dbReference type="SUPFAM" id="SSF159672">
    <property type="entry name" value="CbiG N-terminal domain-like"/>
    <property type="match status" value="1"/>
</dbReference>
<keyword evidence="5" id="KW-1185">Reference proteome</keyword>
<evidence type="ECO:0000259" key="1">
    <source>
        <dbReference type="Pfam" id="PF01890"/>
    </source>
</evidence>
<dbReference type="Gene3D" id="3.30.420.180">
    <property type="entry name" value="CobE/GbiG C-terminal domain"/>
    <property type="match status" value="1"/>
</dbReference>
<dbReference type="Pfam" id="PF01890">
    <property type="entry name" value="CbiG_C"/>
    <property type="match status" value="1"/>
</dbReference>
<dbReference type="PANTHER" id="PTHR37477:SF1">
    <property type="entry name" value="COBALT-PRECORRIN-5A HYDROLASE"/>
    <property type="match status" value="1"/>
</dbReference>
<dbReference type="InterPro" id="IPR038029">
    <property type="entry name" value="GbiG_N_sf"/>
</dbReference>
<dbReference type="AlphaFoldDB" id="A0A6V6Y065"/>
<reference evidence="4 5" key="1">
    <citation type="submission" date="2020-06" db="EMBL/GenBank/DDBJ databases">
        <authorList>
            <person name="Criscuolo A."/>
        </authorList>
    </citation>
    <scope>NUCLEOTIDE SEQUENCE [LARGE SCALE GENOMIC DNA]</scope>
    <source>
        <strain evidence="4">1804121828</strain>
    </source>
</reference>